<gene>
    <name evidence="19" type="ORF">IWW39_002174</name>
</gene>
<dbReference type="GO" id="GO:1990112">
    <property type="term" value="C:RQC complex"/>
    <property type="evidence" value="ECO:0007669"/>
    <property type="project" value="UniProtKB-UniRule"/>
</dbReference>
<feature type="region of interest" description="Disordered" evidence="17">
    <location>
        <begin position="1"/>
        <end position="23"/>
    </location>
</feature>
<evidence type="ECO:0000256" key="11">
    <source>
        <dbReference type="ARBA" id="ARBA00022771"/>
    </source>
</evidence>
<evidence type="ECO:0000256" key="10">
    <source>
        <dbReference type="ARBA" id="ARBA00022737"/>
    </source>
</evidence>
<dbReference type="Pfam" id="PF22999">
    <property type="entry name" value="LTN1_E3_ligase_6th"/>
    <property type="match status" value="1"/>
</dbReference>
<protein>
    <recommendedName>
        <fullName evidence="6 16">E3 ubiquitin-protein ligase listerin</fullName>
        <ecNumber evidence="5 16">2.3.2.27</ecNumber>
    </recommendedName>
    <alternativeName>
        <fullName evidence="16">RING-type E3 ubiquitin transferase listerin</fullName>
    </alternativeName>
</protein>
<evidence type="ECO:0000256" key="13">
    <source>
        <dbReference type="ARBA" id="ARBA00022833"/>
    </source>
</evidence>
<evidence type="ECO:0000256" key="9">
    <source>
        <dbReference type="ARBA" id="ARBA00022723"/>
    </source>
</evidence>
<dbReference type="FunFam" id="3.30.40.10:FF:000038">
    <property type="entry name" value="E3 ubiquitin-protein ligase listerin"/>
    <property type="match status" value="1"/>
</dbReference>
<dbReference type="EMBL" id="JANBTX010000045">
    <property type="protein sequence ID" value="KAJ2688482.1"/>
    <property type="molecule type" value="Genomic_DNA"/>
</dbReference>
<name>A0A9W8GNN8_9FUNG</name>
<keyword evidence="20" id="KW-1185">Reference proteome</keyword>
<dbReference type="GO" id="GO:0043023">
    <property type="term" value="F:ribosomal large subunit binding"/>
    <property type="evidence" value="ECO:0007669"/>
    <property type="project" value="TreeGrafter"/>
</dbReference>
<comment type="function">
    <text evidence="16">E3 ubiquitin-protein ligase. Component of the ribosome quality control complex (RQC), a ribosome-associated complex that mediates ubiquitination and extraction of incompletely synthesized nascent chains for proteasomal degradation.</text>
</comment>
<dbReference type="InterPro" id="IPR054477">
    <property type="entry name" value="LTN1_E3_ligase_6th"/>
</dbReference>
<dbReference type="Pfam" id="PF23009">
    <property type="entry name" value="UBC_like"/>
    <property type="match status" value="1"/>
</dbReference>
<organism evidence="19 20">
    <name type="scientific">Coemansia spiralis</name>
    <dbReference type="NCBI Taxonomy" id="417178"/>
    <lineage>
        <taxon>Eukaryota</taxon>
        <taxon>Fungi</taxon>
        <taxon>Fungi incertae sedis</taxon>
        <taxon>Zoopagomycota</taxon>
        <taxon>Kickxellomycotina</taxon>
        <taxon>Kickxellomycetes</taxon>
        <taxon>Kickxellales</taxon>
        <taxon>Kickxellaceae</taxon>
        <taxon>Coemansia</taxon>
    </lineage>
</organism>
<evidence type="ECO:0000256" key="4">
    <source>
        <dbReference type="ARBA" id="ARBA00007997"/>
    </source>
</evidence>
<evidence type="ECO:0000256" key="7">
    <source>
        <dbReference type="ARBA" id="ARBA00022490"/>
    </source>
</evidence>
<dbReference type="SMART" id="SM01197">
    <property type="entry name" value="FANCL_C"/>
    <property type="match status" value="1"/>
</dbReference>
<evidence type="ECO:0000259" key="18">
    <source>
        <dbReference type="PROSITE" id="PS50089"/>
    </source>
</evidence>
<comment type="similarity">
    <text evidence="4 16">Belongs to the LTN1 family.</text>
</comment>
<dbReference type="InterPro" id="IPR011016">
    <property type="entry name" value="Znf_RING-CH"/>
</dbReference>
<keyword evidence="8 16" id="KW-0808">Transferase</keyword>
<evidence type="ECO:0000256" key="14">
    <source>
        <dbReference type="ARBA" id="ARBA00055150"/>
    </source>
</evidence>
<keyword evidence="10" id="KW-0677">Repeat</keyword>
<dbReference type="InterPro" id="IPR011989">
    <property type="entry name" value="ARM-like"/>
</dbReference>
<evidence type="ECO:0000313" key="20">
    <source>
        <dbReference type="Proteomes" id="UP001151516"/>
    </source>
</evidence>
<dbReference type="SMART" id="SM00744">
    <property type="entry name" value="RINGv"/>
    <property type="match status" value="1"/>
</dbReference>
<comment type="catalytic activity">
    <reaction evidence="1 16">
        <text>S-ubiquitinyl-[E2 ubiquitin-conjugating enzyme]-L-cysteine + [acceptor protein]-L-lysine = [E2 ubiquitin-conjugating enzyme]-L-cysteine + N(6)-ubiquitinyl-[acceptor protein]-L-lysine.</text>
        <dbReference type="EC" id="2.3.2.27"/>
    </reaction>
</comment>
<evidence type="ECO:0000256" key="3">
    <source>
        <dbReference type="ARBA" id="ARBA00004906"/>
    </source>
</evidence>
<dbReference type="PANTHER" id="PTHR12389:SF0">
    <property type="entry name" value="E3 UBIQUITIN-PROTEIN LIGASE LISTERIN"/>
    <property type="match status" value="1"/>
</dbReference>
<dbReference type="InterPro" id="IPR039795">
    <property type="entry name" value="LTN1/Rkr1"/>
</dbReference>
<dbReference type="GO" id="GO:1990116">
    <property type="term" value="P:ribosome-associated ubiquitin-dependent protein catabolic process"/>
    <property type="evidence" value="ECO:0007669"/>
    <property type="project" value="UniProtKB-UniRule"/>
</dbReference>
<keyword evidence="7" id="KW-0963">Cytoplasm</keyword>
<dbReference type="CDD" id="cd16491">
    <property type="entry name" value="RING-CH-C4HC3_LTN1"/>
    <property type="match status" value="1"/>
</dbReference>
<dbReference type="GO" id="GO:0072344">
    <property type="term" value="P:rescue of stalled ribosome"/>
    <property type="evidence" value="ECO:0007669"/>
    <property type="project" value="UniProtKB-UniRule"/>
</dbReference>
<dbReference type="SUPFAM" id="SSF48371">
    <property type="entry name" value="ARM repeat"/>
    <property type="match status" value="1"/>
</dbReference>
<comment type="function">
    <text evidence="14">E3 ubiquitin-protein ligase component of the ribosome quality control complex (RQC), a ribosome-associated complex that mediates ubiquitination and extraction of incompletely synthesized nascent chains for proteasomal degradation. Mediates ubiquitination of proteins derived from mRNAs lacking stop codons (non-stop proteins) and other translation arrest products induced by poly-lysine sequences and tandem rare codons. Ubiquitination leads to CDC48 recruitment for extraction and degradation of the incomplete translation product. May indirectly play a role in chromatin function and transcription.</text>
</comment>
<dbReference type="GO" id="GO:0008270">
    <property type="term" value="F:zinc ion binding"/>
    <property type="evidence" value="ECO:0007669"/>
    <property type="project" value="UniProtKB-KW"/>
</dbReference>
<reference evidence="19" key="1">
    <citation type="submission" date="2022-07" db="EMBL/GenBank/DDBJ databases">
        <title>Phylogenomic reconstructions and comparative analyses of Kickxellomycotina fungi.</title>
        <authorList>
            <person name="Reynolds N.K."/>
            <person name="Stajich J.E."/>
            <person name="Barry K."/>
            <person name="Grigoriev I.V."/>
            <person name="Crous P."/>
            <person name="Smith M.E."/>
        </authorList>
    </citation>
    <scope>NUCLEOTIDE SEQUENCE</scope>
    <source>
        <strain evidence="19">CBS 109367</strain>
    </source>
</reference>
<evidence type="ECO:0000313" key="19">
    <source>
        <dbReference type="EMBL" id="KAJ2688482.1"/>
    </source>
</evidence>
<dbReference type="InterPro" id="IPR001841">
    <property type="entry name" value="Znf_RING"/>
</dbReference>
<dbReference type="Gene3D" id="3.30.40.10">
    <property type="entry name" value="Zinc/RING finger domain, C3HC4 (zinc finger)"/>
    <property type="match status" value="1"/>
</dbReference>
<dbReference type="Proteomes" id="UP001151516">
    <property type="component" value="Unassembled WGS sequence"/>
</dbReference>
<comment type="subunit">
    <text evidence="16">Component of the ribosome quality control complex (RQC).</text>
</comment>
<dbReference type="PANTHER" id="PTHR12389">
    <property type="entry name" value="ZINC FINGER PROTEIN 294"/>
    <property type="match status" value="1"/>
</dbReference>
<dbReference type="InterPro" id="IPR054478">
    <property type="entry name" value="LTN1_UBC"/>
</dbReference>
<dbReference type="Pfam" id="PF13639">
    <property type="entry name" value="zf-RING_2"/>
    <property type="match status" value="1"/>
</dbReference>
<keyword evidence="9 16" id="KW-0479">Metal-binding</keyword>
<dbReference type="Gene3D" id="1.25.10.10">
    <property type="entry name" value="Leucine-rich Repeat Variant"/>
    <property type="match status" value="1"/>
</dbReference>
<keyword evidence="12 16" id="KW-0833">Ubl conjugation pathway</keyword>
<dbReference type="InterPro" id="IPR013083">
    <property type="entry name" value="Znf_RING/FYVE/PHD"/>
</dbReference>
<dbReference type="InterPro" id="IPR039804">
    <property type="entry name" value="RING-CH-C4HC3_LTN1"/>
</dbReference>
<evidence type="ECO:0000256" key="17">
    <source>
        <dbReference type="SAM" id="MobiDB-lite"/>
    </source>
</evidence>
<dbReference type="OrthoDB" id="6108at2759"/>
<dbReference type="GO" id="GO:0005829">
    <property type="term" value="C:cytosol"/>
    <property type="evidence" value="ECO:0007669"/>
    <property type="project" value="UniProtKB-SubCell"/>
</dbReference>
<dbReference type="PROSITE" id="PS50089">
    <property type="entry name" value="ZF_RING_2"/>
    <property type="match status" value="1"/>
</dbReference>
<dbReference type="Pfam" id="PF22958">
    <property type="entry name" value="Ltn1_1st"/>
    <property type="match status" value="1"/>
</dbReference>
<evidence type="ECO:0000256" key="15">
    <source>
        <dbReference type="PROSITE-ProRule" id="PRU00175"/>
    </source>
</evidence>
<dbReference type="InterPro" id="IPR016024">
    <property type="entry name" value="ARM-type_fold"/>
</dbReference>
<sequence length="1727" mass="186971">MSGKGKQPRVKGNLKPTSSSRAADLLGGDMSAINAFKANPALAFSQLSRPLPSGPTTEVAPAGIEQIDGRLASQIKRLGKNDSTTKIRALFELKSYATEHTWETGLEGMLLAWPPLFKRHIFDPDRRVRVAVAGVHSVLVKRCGKRLAPNLKPLIGPWVASFYDPHKEVGKASRLAFELVFPESKRTEAYSYCLREILEYAQDNIVNQTKESLSDPRFFDAEEMRTKYEHVVGASFGALTLVIEEVPKDRLTEEQATFDELLGNREAMKFVGSNESTFMRRSVYRLIRIIMLKCPELVRDTYRVMAQALLSNCFAEADPNAHGDMWDAVLLLTKSYPQVWAIDEGGKKAKSVASRLFEFLGSGKCRLAPTISYPSILALLANLPPAIVDDMSFQAAFGDALWKGASTTGAEPGSRAYHQENVGLVSAICECFSFLWARALKASADNTVAVGKAASKEVDRLWHFYLQHSESFEEMAVPIVKLYEKIGTLSIKYAPELLEKVWTHASWFALQRVIGDGTHPIVYLITQIMQLGGGGVLVADSARKLVVGFCLLAVQSEDKGISQRLIQALSQLAPDVVFQEGFSAKFSARLEGIGSQQEAIDLVVSRAQYLADTSVASAAQSIDAFIESSLQPASDAGWRAVAGVLAAVSESELAKTNGEWRRDARLPLLEQALVSGLPSLPGGADEVLSSSVGAPSAALIRAHGQALLGFFRGAEFISAQAANDLFSWGCRVFQLYYEMQWTRNVTQSVSLEAWTGATCEVVSVWITLSRDEVAGPRFVRNWLSQPAGSLGLLFDFATTSAGDEEGSMRAKVHPQARRCWAAAEAQVERLGMGLQLAQALSTAISGDVCDLRAAKDPRHLARLAHAVYSRLCPVEQRAQLAHSWAVDARPWTLAINGDAQAAGMSADAYLSALCTAGSSGLRQAVDDHAGVSRSFHTLTHWTAAATRPASGPAFDVFGLSLLARHAMFASEFVRLSGLDVGAGEPEMVAEFIWNMTLAFVLLRESLNAGEAHDGPCVVRVDGDPRLFGRIDGAAQSIQDIVSSLLGSLMLDRRDPSRWLAILAQHAAGQGDAEGVWAQVVSMCIERSESVWGLVLGTLAEWAQWTQPLDSADVESMLADPLARYIEAPVSSVPRAALLVIVARAANLRGRCAGAPAMRSALLDSVKHVANDIERCSGSAIALLRLVAGLELLAELVPERGGLDSVTTTKIVRILLAVPDILAASGPDAKAGLPLMLAALVVLQRFAECMPQLDDDSAVALARLCLRWIASTESGVLPAAAARAVAALAPTAGGAGPVMRQLGELLLDTCVLGEQPIHDGVRAVAVLVRQGHMAVPKFDRLYPVLTNAGPHLCVELHRLILSGDLAPYMTEHVDTLVGLVDTAALKDLGVPLEEFAEAMETDELTRCAGLRLLLSLLLVALSGDVMKGESLDLLAEKIKPAFDSALPWVFALLGLGNNPAEATGFNPRIWDISGGLEWSSWVDELVRNPGGEPVFRVLAYHLVYRLAWAFPATLRSWWAGLPQASRGTSIAVEGFMAKHVCPLVIDNEIGRIRSQLQGDAVVGEFDAWSLDIPPREPTAITEVLAEYDDSGVRASSTQVTLTYTVDDSTLEILVKIPPTYPLSLPVFECLRRVAVNEKRWRCWLVAAQTQMARNCRLDSACAQVLGNIGAHFAGVEDCAICYSAVGVLDNTLPGKQCKTCKNKFHRMCLFKWFNTSNQSTCPLCRNLF</sequence>
<accession>A0A9W8GNN8</accession>
<evidence type="ECO:0000256" key="8">
    <source>
        <dbReference type="ARBA" id="ARBA00022679"/>
    </source>
</evidence>
<dbReference type="SUPFAM" id="SSF57850">
    <property type="entry name" value="RING/U-box"/>
    <property type="match status" value="1"/>
</dbReference>
<comment type="subcellular location">
    <subcellularLocation>
        <location evidence="2">Cytoplasm</location>
        <location evidence="2">Cytosol</location>
    </subcellularLocation>
</comment>
<evidence type="ECO:0000256" key="16">
    <source>
        <dbReference type="RuleBase" id="RU367090"/>
    </source>
</evidence>
<comment type="caution">
    <text evidence="19">The sequence shown here is derived from an EMBL/GenBank/DDBJ whole genome shotgun (WGS) entry which is preliminary data.</text>
</comment>
<evidence type="ECO:0000256" key="2">
    <source>
        <dbReference type="ARBA" id="ARBA00004514"/>
    </source>
</evidence>
<evidence type="ECO:0000256" key="12">
    <source>
        <dbReference type="ARBA" id="ARBA00022786"/>
    </source>
</evidence>
<dbReference type="InterPro" id="IPR054476">
    <property type="entry name" value="Ltn1_N"/>
</dbReference>
<keyword evidence="13 16" id="KW-0862">Zinc</keyword>
<proteinExistence type="inferred from homology"/>
<dbReference type="GO" id="GO:0061630">
    <property type="term" value="F:ubiquitin protein ligase activity"/>
    <property type="evidence" value="ECO:0007669"/>
    <property type="project" value="UniProtKB-UniRule"/>
</dbReference>
<comment type="pathway">
    <text evidence="3 16">Protein modification; protein ubiquitination.</text>
</comment>
<evidence type="ECO:0000256" key="1">
    <source>
        <dbReference type="ARBA" id="ARBA00000900"/>
    </source>
</evidence>
<keyword evidence="11 15" id="KW-0863">Zinc-finger</keyword>
<evidence type="ECO:0000256" key="6">
    <source>
        <dbReference type="ARBA" id="ARBA00017157"/>
    </source>
</evidence>
<evidence type="ECO:0000256" key="5">
    <source>
        <dbReference type="ARBA" id="ARBA00012483"/>
    </source>
</evidence>
<dbReference type="SMART" id="SM00184">
    <property type="entry name" value="RING"/>
    <property type="match status" value="1"/>
</dbReference>
<feature type="domain" description="RING-type" evidence="18">
    <location>
        <begin position="1677"/>
        <end position="1724"/>
    </location>
</feature>
<dbReference type="EC" id="2.3.2.27" evidence="5 16"/>